<dbReference type="RefSeq" id="WP_152214011.1">
    <property type="nucleotide sequence ID" value="NZ_WFLN01000011.1"/>
</dbReference>
<evidence type="ECO:0000313" key="4">
    <source>
        <dbReference type="EMBL" id="KAB8027749.1"/>
    </source>
</evidence>
<comment type="caution">
    <text evidence="4">The sequence shown here is derived from an EMBL/GenBank/DDBJ whole genome shotgun (WGS) entry which is preliminary data.</text>
</comment>
<dbReference type="Proteomes" id="UP000442694">
    <property type="component" value="Unassembled WGS sequence"/>
</dbReference>
<feature type="region of interest" description="Disordered" evidence="1">
    <location>
        <begin position="1"/>
        <end position="21"/>
    </location>
</feature>
<dbReference type="Pfam" id="PF09976">
    <property type="entry name" value="TPR_21"/>
    <property type="match status" value="1"/>
</dbReference>
<feature type="transmembrane region" description="Helical" evidence="2">
    <location>
        <begin position="47"/>
        <end position="66"/>
    </location>
</feature>
<dbReference type="InterPro" id="IPR011990">
    <property type="entry name" value="TPR-like_helical_dom_sf"/>
</dbReference>
<dbReference type="SUPFAM" id="SSF48452">
    <property type="entry name" value="TPR-like"/>
    <property type="match status" value="1"/>
</dbReference>
<evidence type="ECO:0000313" key="5">
    <source>
        <dbReference type="Proteomes" id="UP000442694"/>
    </source>
</evidence>
<accession>A0A833N344</accession>
<keyword evidence="2" id="KW-0472">Membrane</keyword>
<gene>
    <name evidence="4" type="ORF">GCL57_14165</name>
</gene>
<evidence type="ECO:0000256" key="2">
    <source>
        <dbReference type="SAM" id="Phobius"/>
    </source>
</evidence>
<keyword evidence="2" id="KW-0812">Transmembrane</keyword>
<organism evidence="4 5">
    <name type="scientific">Fluviispira multicolorata</name>
    <dbReference type="NCBI Taxonomy" id="2654512"/>
    <lineage>
        <taxon>Bacteria</taxon>
        <taxon>Pseudomonadati</taxon>
        <taxon>Bdellovibrionota</taxon>
        <taxon>Oligoflexia</taxon>
        <taxon>Silvanigrellales</taxon>
        <taxon>Silvanigrellaceae</taxon>
        <taxon>Fluviispira</taxon>
    </lineage>
</organism>
<proteinExistence type="predicted"/>
<sequence>MIRQLRNTSQNNDPSKTEIISPKRSSVNSLFEETSYRAIKVAQRRKWTFIGSVLFVLVLGVSFIIYNNIAKNKESKLAAEFASIDMIYNQENLAFQKLAEAAKDKLPQDASPDYSNSMALFAQYALDHPAEPSGWQAAVRAASYFMTKGQNIKAKEVLESIESYVNKFPLVEIRVRTALASLYAEEQNSQKAIEELKRVEEIPSNPLPNQARLLKGQILFLSGNKPEAQKVFNQIISTTSEASSLDISGQTSQIQQQAKIWLSYIDL</sequence>
<evidence type="ECO:0000256" key="1">
    <source>
        <dbReference type="SAM" id="MobiDB-lite"/>
    </source>
</evidence>
<dbReference type="EMBL" id="WFLN01000011">
    <property type="protein sequence ID" value="KAB8027749.1"/>
    <property type="molecule type" value="Genomic_DNA"/>
</dbReference>
<dbReference type="InterPro" id="IPR018704">
    <property type="entry name" value="SecYEG/CpoB_TPR"/>
</dbReference>
<reference evidence="4 5" key="1">
    <citation type="submission" date="2019-10" db="EMBL/GenBank/DDBJ databases">
        <title>New genus of Silvanigrellaceae.</title>
        <authorList>
            <person name="Pitt A."/>
            <person name="Hahn M.W."/>
        </authorList>
    </citation>
    <scope>NUCLEOTIDE SEQUENCE [LARGE SCALE GENOMIC DNA]</scope>
    <source>
        <strain evidence="4 5">33A1-SZDP</strain>
    </source>
</reference>
<name>A0A833N344_9BACT</name>
<feature type="compositionally biased region" description="Polar residues" evidence="1">
    <location>
        <begin position="1"/>
        <end position="14"/>
    </location>
</feature>
<protein>
    <submittedName>
        <fullName evidence="4">Tetratricopeptide repeat protein</fullName>
    </submittedName>
</protein>
<dbReference type="AlphaFoldDB" id="A0A833N344"/>
<keyword evidence="2" id="KW-1133">Transmembrane helix</keyword>
<evidence type="ECO:0000259" key="3">
    <source>
        <dbReference type="Pfam" id="PF09976"/>
    </source>
</evidence>
<keyword evidence="5" id="KW-1185">Reference proteome</keyword>
<feature type="domain" description="Ancillary SecYEG translocon subunit/Cell division coordinator CpoB TPR" evidence="3">
    <location>
        <begin position="53"/>
        <end position="241"/>
    </location>
</feature>
<dbReference type="Gene3D" id="1.25.40.10">
    <property type="entry name" value="Tetratricopeptide repeat domain"/>
    <property type="match status" value="1"/>
</dbReference>